<feature type="transmembrane region" description="Helical" evidence="1">
    <location>
        <begin position="225"/>
        <end position="247"/>
    </location>
</feature>
<dbReference type="VEuPathDB" id="FungiDB:RhiirFUN_003998"/>
<evidence type="ECO:0000256" key="1">
    <source>
        <dbReference type="SAM" id="Phobius"/>
    </source>
</evidence>
<evidence type="ECO:0000313" key="2">
    <source>
        <dbReference type="EMBL" id="PKY48794.1"/>
    </source>
</evidence>
<dbReference type="EMBL" id="LLXI01000672">
    <property type="protein sequence ID" value="PKY48794.1"/>
    <property type="molecule type" value="Genomic_DNA"/>
</dbReference>
<organism evidence="2 3">
    <name type="scientific">Rhizophagus irregularis</name>
    <dbReference type="NCBI Taxonomy" id="588596"/>
    <lineage>
        <taxon>Eukaryota</taxon>
        <taxon>Fungi</taxon>
        <taxon>Fungi incertae sedis</taxon>
        <taxon>Mucoromycota</taxon>
        <taxon>Glomeromycotina</taxon>
        <taxon>Glomeromycetes</taxon>
        <taxon>Glomerales</taxon>
        <taxon>Glomeraceae</taxon>
        <taxon>Rhizophagus</taxon>
    </lineage>
</organism>
<proteinExistence type="predicted"/>
<dbReference type="VEuPathDB" id="FungiDB:FUN_024697"/>
<dbReference type="VEuPathDB" id="FungiDB:RhiirA1_540261"/>
<dbReference type="AlphaFoldDB" id="A0A2I1GQI3"/>
<reference evidence="2 3" key="1">
    <citation type="submission" date="2015-10" db="EMBL/GenBank/DDBJ databases">
        <title>Genome analyses suggest a sexual origin of heterokaryosis in a supposedly ancient asexual fungus.</title>
        <authorList>
            <person name="Ropars J."/>
            <person name="Sedzielewska K."/>
            <person name="Noel J."/>
            <person name="Charron P."/>
            <person name="Farinelli L."/>
            <person name="Marton T."/>
            <person name="Kruger M."/>
            <person name="Pelin A."/>
            <person name="Brachmann A."/>
            <person name="Corradi N."/>
        </authorList>
    </citation>
    <scope>NUCLEOTIDE SEQUENCE [LARGE SCALE GENOMIC DNA]</scope>
    <source>
        <strain evidence="2 3">A4</strain>
    </source>
</reference>
<keyword evidence="1" id="KW-1133">Transmembrane helix</keyword>
<sequence length="647" mass="75853">MFLLFIIDIAICGTKDLGILRCDLKANHIVKETIDGCNKYISPNKTNYGLFKNNCLTFKTNKTIKFSSTISDSDKASYDQISFYFYENKPAAEAGTIGIASLTILLISSDFNPVTNPNEAIKSQMDNATWSELKLQLNFIAGMDRYAAVVKFKTSTYRSILPGDSRAIFGLEPNYHVTSKIENFYNYFPFNNNPDIIPVGTTGYFSIAAGSFIQEQTSEERSNTVLGAIAAAGGAFGTMAGVIVIFFGDFRLSPRGIAHNFFNLVQNSKEFFERSRFYPKLELKFSKINDEDKALLVNEFSNIRYSIYYHLLNQSNIDEMSKDQRWFLNKLEYKLKNLYNKIYHWLLNTENIGKLFRVYKIDREYYKFSSINEEDERLLNNKINKIRYVIDVYLYDTKSKDQKKLAEYKYERELKFSDNTNNEDKELHIINEEDRKLLKDEFHKIRKLVDKHLLGKPNIEKIFNAYNSLQNNNFSEDMGEDKKLLTDVFQQISYVMFRHLLDIPEDKEIFEKYKENVQISNFSTNMNHGDKKLLVDEFDRIKHVINSHLFNERKNLDVFEKYIVKRELKFSNNMSENDEKLLNDKFCAIKETIYNFLLNEQKIQTNINFSEKMDDKDKESLLIYINNFNNEIRNIKNDIDSYILNKV</sequence>
<dbReference type="Proteomes" id="UP000234323">
    <property type="component" value="Unassembled WGS sequence"/>
</dbReference>
<evidence type="ECO:0000313" key="3">
    <source>
        <dbReference type="Proteomes" id="UP000234323"/>
    </source>
</evidence>
<keyword evidence="1" id="KW-0812">Transmembrane</keyword>
<keyword evidence="1" id="KW-0472">Membrane</keyword>
<name>A0A2I1GQI3_9GLOM</name>
<gene>
    <name evidence="2" type="ORF">RhiirA4_526059</name>
</gene>
<keyword evidence="3" id="KW-1185">Reference proteome</keyword>
<protein>
    <submittedName>
        <fullName evidence="2">Uncharacterized protein</fullName>
    </submittedName>
</protein>
<accession>A0A2I1GQI3</accession>
<comment type="caution">
    <text evidence="2">The sequence shown here is derived from an EMBL/GenBank/DDBJ whole genome shotgun (WGS) entry which is preliminary data.</text>
</comment>